<accession>A0A9P6T4J1</accession>
<name>A0A9P6T4J1_9FUNG</name>
<sequence length="86" mass="9405">MDSSEQVTQAVEALVRLLLLQDGQANGDGMDLDGDLDADPDTVDANHEARIKVAQEYCLRILGSRMAPSLVADDVHISDLIKKKRE</sequence>
<dbReference type="OrthoDB" id="5860513at2759"/>
<evidence type="ECO:0000313" key="2">
    <source>
        <dbReference type="Proteomes" id="UP000703661"/>
    </source>
</evidence>
<protein>
    <submittedName>
        <fullName evidence="1">Uncharacterized protein</fullName>
    </submittedName>
</protein>
<keyword evidence="2" id="KW-1185">Reference proteome</keyword>
<dbReference type="AlphaFoldDB" id="A0A9P6T4J1"/>
<evidence type="ECO:0000313" key="1">
    <source>
        <dbReference type="EMBL" id="KAG0024345.1"/>
    </source>
</evidence>
<organism evidence="1 2">
    <name type="scientific">Entomortierella chlamydospora</name>
    <dbReference type="NCBI Taxonomy" id="101097"/>
    <lineage>
        <taxon>Eukaryota</taxon>
        <taxon>Fungi</taxon>
        <taxon>Fungi incertae sedis</taxon>
        <taxon>Mucoromycota</taxon>
        <taxon>Mortierellomycotina</taxon>
        <taxon>Mortierellomycetes</taxon>
        <taxon>Mortierellales</taxon>
        <taxon>Mortierellaceae</taxon>
        <taxon>Entomortierella</taxon>
    </lineage>
</organism>
<proteinExistence type="predicted"/>
<dbReference type="EMBL" id="JAAAID010000021">
    <property type="protein sequence ID" value="KAG0024345.1"/>
    <property type="molecule type" value="Genomic_DNA"/>
</dbReference>
<reference evidence="1" key="1">
    <citation type="journal article" date="2020" name="Fungal Divers.">
        <title>Resolving the Mortierellaceae phylogeny through synthesis of multi-gene phylogenetics and phylogenomics.</title>
        <authorList>
            <person name="Vandepol N."/>
            <person name="Liber J."/>
            <person name="Desiro A."/>
            <person name="Na H."/>
            <person name="Kennedy M."/>
            <person name="Barry K."/>
            <person name="Grigoriev I.V."/>
            <person name="Miller A.N."/>
            <person name="O'Donnell K."/>
            <person name="Stajich J.E."/>
            <person name="Bonito G."/>
        </authorList>
    </citation>
    <scope>NUCLEOTIDE SEQUENCE</scope>
    <source>
        <strain evidence="1">NRRL 2769</strain>
    </source>
</reference>
<dbReference type="Proteomes" id="UP000703661">
    <property type="component" value="Unassembled WGS sequence"/>
</dbReference>
<gene>
    <name evidence="1" type="ORF">BGZ80_004011</name>
</gene>
<comment type="caution">
    <text evidence="1">The sequence shown here is derived from an EMBL/GenBank/DDBJ whole genome shotgun (WGS) entry which is preliminary data.</text>
</comment>